<reference evidence="1" key="1">
    <citation type="submission" date="2021-06" db="EMBL/GenBank/DDBJ databases">
        <authorList>
            <person name="Kallberg Y."/>
            <person name="Tangrot J."/>
            <person name="Rosling A."/>
        </authorList>
    </citation>
    <scope>NUCLEOTIDE SEQUENCE</scope>
    <source>
        <strain evidence="1">FL966</strain>
    </source>
</reference>
<dbReference type="OrthoDB" id="2482923at2759"/>
<accession>A0A9N9E099</accession>
<proteinExistence type="predicted"/>
<organism evidence="1 2">
    <name type="scientific">Cetraspora pellucida</name>
    <dbReference type="NCBI Taxonomy" id="1433469"/>
    <lineage>
        <taxon>Eukaryota</taxon>
        <taxon>Fungi</taxon>
        <taxon>Fungi incertae sedis</taxon>
        <taxon>Mucoromycota</taxon>
        <taxon>Glomeromycotina</taxon>
        <taxon>Glomeromycetes</taxon>
        <taxon>Diversisporales</taxon>
        <taxon>Gigasporaceae</taxon>
        <taxon>Cetraspora</taxon>
    </lineage>
</organism>
<dbReference type="EMBL" id="CAJVQA010007318">
    <property type="protein sequence ID" value="CAG8654826.1"/>
    <property type="molecule type" value="Genomic_DNA"/>
</dbReference>
<dbReference type="AlphaFoldDB" id="A0A9N9E099"/>
<comment type="caution">
    <text evidence="1">The sequence shown here is derived from an EMBL/GenBank/DDBJ whole genome shotgun (WGS) entry which is preliminary data.</text>
</comment>
<gene>
    <name evidence="1" type="ORF">CPELLU_LOCUS9515</name>
</gene>
<keyword evidence="2" id="KW-1185">Reference proteome</keyword>
<sequence>MFAPRQLAKILISHDRDPLSLKSDDRDEFEGMFNKFEYEDENLEEAKGYFTKEVSSNELYNILGETIFHLAFTLPISKNF</sequence>
<name>A0A9N9E099_9GLOM</name>
<evidence type="ECO:0000313" key="1">
    <source>
        <dbReference type="EMBL" id="CAG8654826.1"/>
    </source>
</evidence>
<protein>
    <submittedName>
        <fullName evidence="1">12394_t:CDS:1</fullName>
    </submittedName>
</protein>
<evidence type="ECO:0000313" key="2">
    <source>
        <dbReference type="Proteomes" id="UP000789759"/>
    </source>
</evidence>
<dbReference type="Proteomes" id="UP000789759">
    <property type="component" value="Unassembled WGS sequence"/>
</dbReference>